<evidence type="ECO:0000259" key="1">
    <source>
        <dbReference type="SMART" id="SM01321"/>
    </source>
</evidence>
<dbReference type="SUPFAM" id="SSF143422">
    <property type="entry name" value="Transposase IS200-like"/>
    <property type="match status" value="1"/>
</dbReference>
<dbReference type="AlphaFoldDB" id="A0A8J6NJH7"/>
<evidence type="ECO:0000313" key="2">
    <source>
        <dbReference type="EMBL" id="MBC8334837.1"/>
    </source>
</evidence>
<dbReference type="InterPro" id="IPR002686">
    <property type="entry name" value="Transposase_17"/>
</dbReference>
<gene>
    <name evidence="2" type="ORF">H8E29_06200</name>
</gene>
<organism evidence="2 3">
    <name type="scientific">Candidatus Desulfolinea nitratireducens</name>
    <dbReference type="NCBI Taxonomy" id="2841698"/>
    <lineage>
        <taxon>Bacteria</taxon>
        <taxon>Bacillati</taxon>
        <taxon>Chloroflexota</taxon>
        <taxon>Anaerolineae</taxon>
        <taxon>Anaerolineales</taxon>
        <taxon>Anaerolineales incertae sedis</taxon>
        <taxon>Candidatus Desulfolinea</taxon>
    </lineage>
</organism>
<name>A0A8J6NJH7_9CHLR</name>
<dbReference type="PANTHER" id="PTHR36966:SF1">
    <property type="entry name" value="REP-ASSOCIATED TYROSINE TRANSPOSASE"/>
    <property type="match status" value="1"/>
</dbReference>
<evidence type="ECO:0000313" key="3">
    <source>
        <dbReference type="Proteomes" id="UP000614469"/>
    </source>
</evidence>
<dbReference type="GO" id="GO:0043565">
    <property type="term" value="F:sequence-specific DNA binding"/>
    <property type="evidence" value="ECO:0007669"/>
    <property type="project" value="TreeGrafter"/>
</dbReference>
<dbReference type="InterPro" id="IPR036515">
    <property type="entry name" value="Transposase_17_sf"/>
</dbReference>
<dbReference type="GO" id="GO:0004803">
    <property type="term" value="F:transposase activity"/>
    <property type="evidence" value="ECO:0007669"/>
    <property type="project" value="InterPro"/>
</dbReference>
<dbReference type="InterPro" id="IPR052715">
    <property type="entry name" value="RAYT_transposase"/>
</dbReference>
<reference evidence="2 3" key="1">
    <citation type="submission" date="2020-08" db="EMBL/GenBank/DDBJ databases">
        <title>Bridging the membrane lipid divide: bacteria of the FCB group superphylum have the potential to synthesize archaeal ether lipids.</title>
        <authorList>
            <person name="Villanueva L."/>
            <person name="Von Meijenfeldt F.A.B."/>
            <person name="Westbye A.B."/>
            <person name="Yadav S."/>
            <person name="Hopmans E.C."/>
            <person name="Dutilh B.E."/>
            <person name="Sinninghe Damste J.S."/>
        </authorList>
    </citation>
    <scope>NUCLEOTIDE SEQUENCE [LARGE SCALE GENOMIC DNA]</scope>
    <source>
        <strain evidence="2">NIOZ-UU36</strain>
    </source>
</reference>
<dbReference type="EMBL" id="JACNJN010000081">
    <property type="protein sequence ID" value="MBC8334837.1"/>
    <property type="molecule type" value="Genomic_DNA"/>
</dbReference>
<proteinExistence type="predicted"/>
<accession>A0A8J6NJH7</accession>
<dbReference type="PANTHER" id="PTHR36966">
    <property type="entry name" value="REP-ASSOCIATED TYROSINE TRANSPOSASE"/>
    <property type="match status" value="1"/>
</dbReference>
<dbReference type="Gene3D" id="3.30.70.1290">
    <property type="entry name" value="Transposase IS200-like"/>
    <property type="match status" value="1"/>
</dbReference>
<feature type="domain" description="Transposase IS200-like" evidence="1">
    <location>
        <begin position="20"/>
        <end position="160"/>
    </location>
</feature>
<dbReference type="GO" id="GO:0006313">
    <property type="term" value="P:DNA transposition"/>
    <property type="evidence" value="ECO:0007669"/>
    <property type="project" value="InterPro"/>
</dbReference>
<dbReference type="Pfam" id="PF01797">
    <property type="entry name" value="Y1_Tnp"/>
    <property type="match status" value="1"/>
</dbReference>
<comment type="caution">
    <text evidence="2">The sequence shown here is derived from an EMBL/GenBank/DDBJ whole genome shotgun (WGS) entry which is preliminary data.</text>
</comment>
<protein>
    <submittedName>
        <fullName evidence="2">Transposase</fullName>
    </submittedName>
</protein>
<dbReference type="SMART" id="SM01321">
    <property type="entry name" value="Y1_Tnp"/>
    <property type="match status" value="1"/>
</dbReference>
<dbReference type="Proteomes" id="UP000614469">
    <property type="component" value="Unassembled WGS sequence"/>
</dbReference>
<sequence>MANTEPRRRNSLRLKGFDYSQPGAYFITTVTQHRVCLFGEVVDGVMRLNNAGKIVKTVWVELPIHYPHVELGTFVVMPNHVHGVIILTDTVGVGLRPAPTIPAKHYSLSEIMRALKSFSSRRIHQTEKFSQKRIWQRGFHDRIIRNDAEWQKIHLYIETNPANWDDDEENPSAIK</sequence>